<dbReference type="EMBL" id="QUAJ01000016">
    <property type="protein sequence ID" value="REI40724.1"/>
    <property type="molecule type" value="Genomic_DNA"/>
</dbReference>
<evidence type="ECO:0000256" key="2">
    <source>
        <dbReference type="SAM" id="Phobius"/>
    </source>
</evidence>
<feature type="region of interest" description="Disordered" evidence="1">
    <location>
        <begin position="65"/>
        <end position="87"/>
    </location>
</feature>
<accession>A0ABX9KFT8</accession>
<organism evidence="3 4">
    <name type="scientific">Psychrilyobacter piezotolerans</name>
    <dbReference type="NCBI Taxonomy" id="2293438"/>
    <lineage>
        <taxon>Bacteria</taxon>
        <taxon>Fusobacteriati</taxon>
        <taxon>Fusobacteriota</taxon>
        <taxon>Fusobacteriia</taxon>
        <taxon>Fusobacteriales</taxon>
        <taxon>Fusobacteriaceae</taxon>
        <taxon>Psychrilyobacter</taxon>
    </lineage>
</organism>
<name>A0ABX9KFT8_9FUSO</name>
<dbReference type="RefSeq" id="WP_114642645.1">
    <property type="nucleotide sequence ID" value="NZ_JAACIO010000018.1"/>
</dbReference>
<reference evidence="3 4" key="1">
    <citation type="submission" date="2018-08" db="EMBL/GenBank/DDBJ databases">
        <title>Draft genome sequence of Psychrilyobacter sp. strain SD5 isolated from Black Sea water.</title>
        <authorList>
            <person name="Yadav S."/>
            <person name="Villanueva L."/>
            <person name="Damste J.S.S."/>
        </authorList>
    </citation>
    <scope>NUCLEOTIDE SEQUENCE [LARGE SCALE GENOMIC DNA]</scope>
    <source>
        <strain evidence="3 4">SD5</strain>
    </source>
</reference>
<comment type="caution">
    <text evidence="3">The sequence shown here is derived from an EMBL/GenBank/DDBJ whole genome shotgun (WGS) entry which is preliminary data.</text>
</comment>
<proteinExistence type="predicted"/>
<evidence type="ECO:0000313" key="4">
    <source>
        <dbReference type="Proteomes" id="UP000263486"/>
    </source>
</evidence>
<gene>
    <name evidence="3" type="ORF">DYH56_09580</name>
</gene>
<dbReference type="PROSITE" id="PS51257">
    <property type="entry name" value="PROKAR_LIPOPROTEIN"/>
    <property type="match status" value="1"/>
</dbReference>
<keyword evidence="2" id="KW-0812">Transmembrane</keyword>
<evidence type="ECO:0000256" key="1">
    <source>
        <dbReference type="SAM" id="MobiDB-lite"/>
    </source>
</evidence>
<sequence>MKKIMLILAVTGVLISCSGKDETVKKETVAEVVAVKDESAVPKEEAAAETAEVVTVEVEKPVLTDEDYESVSEPAKKTVKKTKPAPKPMKKEVVVEEKVAAVETSVDKAVDKVDEVVDKDADKLIAKTETEAKAVEAKTPVEESKSNKTLFGILGAVLVAAAAIFLFKKK</sequence>
<protein>
    <recommendedName>
        <fullName evidence="5">LPXTG-motif cell wall anchor domain-containing protein</fullName>
    </recommendedName>
</protein>
<keyword evidence="4" id="KW-1185">Reference proteome</keyword>
<dbReference type="Proteomes" id="UP000263486">
    <property type="component" value="Unassembled WGS sequence"/>
</dbReference>
<keyword evidence="2" id="KW-1133">Transmembrane helix</keyword>
<keyword evidence="2" id="KW-0472">Membrane</keyword>
<evidence type="ECO:0008006" key="5">
    <source>
        <dbReference type="Google" id="ProtNLM"/>
    </source>
</evidence>
<feature type="transmembrane region" description="Helical" evidence="2">
    <location>
        <begin position="149"/>
        <end position="167"/>
    </location>
</feature>
<evidence type="ECO:0000313" key="3">
    <source>
        <dbReference type="EMBL" id="REI40724.1"/>
    </source>
</evidence>